<dbReference type="PANTHER" id="PTHR42103:SF2">
    <property type="entry name" value="AB HYDROLASE-1 DOMAIN-CONTAINING PROTEIN"/>
    <property type="match status" value="1"/>
</dbReference>
<gene>
    <name evidence="2" type="ORF">BQ4739_LOCUS10617</name>
</gene>
<protein>
    <recommendedName>
        <fullName evidence="1">KANL3/Tex30 alpha/beta hydrolase-like domain-containing protein</fullName>
    </recommendedName>
</protein>
<reference evidence="2 3" key="1">
    <citation type="submission" date="2016-10" db="EMBL/GenBank/DDBJ databases">
        <authorList>
            <person name="Cai Z."/>
        </authorList>
    </citation>
    <scope>NUCLEOTIDE SEQUENCE [LARGE SCALE GENOMIC DNA]</scope>
</reference>
<dbReference type="SUPFAM" id="SSF53474">
    <property type="entry name" value="alpha/beta-Hydrolases"/>
    <property type="match status" value="1"/>
</dbReference>
<dbReference type="Gene3D" id="3.40.50.1820">
    <property type="entry name" value="alpha/beta hydrolase"/>
    <property type="match status" value="1"/>
</dbReference>
<dbReference type="STRING" id="3088.A0A383VYW5"/>
<organism evidence="2 3">
    <name type="scientific">Tetradesmus obliquus</name>
    <name type="common">Green alga</name>
    <name type="synonym">Acutodesmus obliquus</name>
    <dbReference type="NCBI Taxonomy" id="3088"/>
    <lineage>
        <taxon>Eukaryota</taxon>
        <taxon>Viridiplantae</taxon>
        <taxon>Chlorophyta</taxon>
        <taxon>core chlorophytes</taxon>
        <taxon>Chlorophyceae</taxon>
        <taxon>CS clade</taxon>
        <taxon>Sphaeropleales</taxon>
        <taxon>Scenedesmaceae</taxon>
        <taxon>Tetradesmus</taxon>
    </lineage>
</organism>
<dbReference type="Proteomes" id="UP000256970">
    <property type="component" value="Unassembled WGS sequence"/>
</dbReference>
<feature type="domain" description="KANL3/Tex30 alpha/beta hydrolase-like" evidence="1">
    <location>
        <begin position="104"/>
        <end position="217"/>
    </location>
</feature>
<dbReference type="PANTHER" id="PTHR42103">
    <property type="entry name" value="ALPHA/BETA-HYDROLASES SUPERFAMILY PROTEIN"/>
    <property type="match status" value="1"/>
</dbReference>
<dbReference type="EMBL" id="FNXT01000989">
    <property type="protein sequence ID" value="SZX70401.1"/>
    <property type="molecule type" value="Genomic_DNA"/>
</dbReference>
<evidence type="ECO:0000259" key="1">
    <source>
        <dbReference type="Pfam" id="PF20408"/>
    </source>
</evidence>
<proteinExistence type="predicted"/>
<name>A0A383VYW5_TETOB</name>
<evidence type="ECO:0000313" key="3">
    <source>
        <dbReference type="Proteomes" id="UP000256970"/>
    </source>
</evidence>
<sequence>MDAHFPPRLGKTTMLETPNSILELDIYENPARTVLRGVLILHPWAKLGGSMEDPTVITQFRAAIESGLFSHVCRYNMRGAGASKTKWTKNIWDPDIQDMLLVAQHLLQLPNGPKELVVIGYSYGACVAANLMEHMPEVVAYVAIGFPLGGMANLALRSRDHWQHLADTPVPKLVVQGTRDKFAPMTTIRDYAQQYHDMQPAPGPLDLEIVDGADHFFDGIWDMVAEKVLAWVQKQLDAQQVAGA</sequence>
<dbReference type="Pfam" id="PF20408">
    <property type="entry name" value="Abhydrolase_11"/>
    <property type="match status" value="1"/>
</dbReference>
<dbReference type="InterPro" id="IPR046879">
    <property type="entry name" value="KANL3/Tex30_Abhydrolase"/>
</dbReference>
<evidence type="ECO:0000313" key="2">
    <source>
        <dbReference type="EMBL" id="SZX70401.1"/>
    </source>
</evidence>
<dbReference type="AlphaFoldDB" id="A0A383VYW5"/>
<accession>A0A383VYW5</accession>
<keyword evidence="3" id="KW-1185">Reference proteome</keyword>
<dbReference type="InterPro" id="IPR029058">
    <property type="entry name" value="AB_hydrolase_fold"/>
</dbReference>